<evidence type="ECO:0000256" key="4">
    <source>
        <dbReference type="ARBA" id="ARBA00022989"/>
    </source>
</evidence>
<feature type="transmembrane region" description="Helical" evidence="7">
    <location>
        <begin position="138"/>
        <end position="156"/>
    </location>
</feature>
<evidence type="ECO:0000313" key="9">
    <source>
        <dbReference type="EMBL" id="KAH6593832.1"/>
    </source>
</evidence>
<feature type="domain" description="TLC" evidence="8">
    <location>
        <begin position="88"/>
        <end position="294"/>
    </location>
</feature>
<dbReference type="PANTHER" id="PTHR12560:SF0">
    <property type="entry name" value="LD18904P"/>
    <property type="match status" value="1"/>
</dbReference>
<gene>
    <name evidence="9" type="ORF">BASA50_007058</name>
</gene>
<dbReference type="PROSITE" id="PS50922">
    <property type="entry name" value="TLC"/>
    <property type="match status" value="1"/>
</dbReference>
<accession>A0ABQ8F991</accession>
<comment type="subcellular location">
    <subcellularLocation>
        <location evidence="1">Membrane</location>
        <topology evidence="1">Multi-pass membrane protein</topology>
    </subcellularLocation>
</comment>
<keyword evidence="5 6" id="KW-0472">Membrane</keyword>
<feature type="transmembrane region" description="Helical" evidence="7">
    <location>
        <begin position="217"/>
        <end position="241"/>
    </location>
</feature>
<keyword evidence="3 6" id="KW-0812">Transmembrane</keyword>
<proteinExistence type="inferred from homology"/>
<evidence type="ECO:0000256" key="5">
    <source>
        <dbReference type="ARBA" id="ARBA00023136"/>
    </source>
</evidence>
<comment type="caution">
    <text evidence="9">The sequence shown here is derived from an EMBL/GenBank/DDBJ whole genome shotgun (WGS) entry which is preliminary data.</text>
</comment>
<evidence type="ECO:0000313" key="10">
    <source>
        <dbReference type="Proteomes" id="UP001648503"/>
    </source>
</evidence>
<keyword evidence="4 7" id="KW-1133">Transmembrane helix</keyword>
<evidence type="ECO:0000256" key="7">
    <source>
        <dbReference type="SAM" id="Phobius"/>
    </source>
</evidence>
<evidence type="ECO:0000256" key="2">
    <source>
        <dbReference type="ARBA" id="ARBA00009808"/>
    </source>
</evidence>
<evidence type="ECO:0000256" key="1">
    <source>
        <dbReference type="ARBA" id="ARBA00004141"/>
    </source>
</evidence>
<dbReference type="SMART" id="SM00724">
    <property type="entry name" value="TLC"/>
    <property type="match status" value="1"/>
</dbReference>
<dbReference type="InterPro" id="IPR006634">
    <property type="entry name" value="TLC-dom"/>
</dbReference>
<feature type="transmembrane region" description="Helical" evidence="7">
    <location>
        <begin position="269"/>
        <end position="294"/>
    </location>
</feature>
<organism evidence="9 10">
    <name type="scientific">Batrachochytrium salamandrivorans</name>
    <dbReference type="NCBI Taxonomy" id="1357716"/>
    <lineage>
        <taxon>Eukaryota</taxon>
        <taxon>Fungi</taxon>
        <taxon>Fungi incertae sedis</taxon>
        <taxon>Chytridiomycota</taxon>
        <taxon>Chytridiomycota incertae sedis</taxon>
        <taxon>Chytridiomycetes</taxon>
        <taxon>Rhizophydiales</taxon>
        <taxon>Rhizophydiales incertae sedis</taxon>
        <taxon>Batrachochytrium</taxon>
    </lineage>
</organism>
<dbReference type="PANTHER" id="PTHR12560">
    <property type="entry name" value="LONGEVITY ASSURANCE FACTOR 1 LAG1"/>
    <property type="match status" value="1"/>
</dbReference>
<sequence length="307" mass="34602">MQAIGADQLQRINPSFSYPDDIYAVALAIVCWGTLHQFLNTLVLKPATTYLFPLTKDAISSLESATKGGKSPVGKADKETALVIAHRKKFMVAAWKFVFFSTSFLLGVNALARESWTFSPRDYFVGWPNHPMSTELKTYYIAGIGCSFYTFVILFMERLSMTDVMVMLLHHCTTLFLLSMSFVLGCHRAGAVILTLHDASDPLMELAKMSLYTGRKMAADIFFVLYAAVFIGSRLVIYPLYVASSVRKYAYWTDGSELPTYYMHYAAEYSLWTLQALHIYWGYLILSMLANAIFNKGVSDDVRSKDD</sequence>
<protein>
    <recommendedName>
        <fullName evidence="8">TLC domain-containing protein</fullName>
    </recommendedName>
</protein>
<dbReference type="EMBL" id="JAFCIX010000344">
    <property type="protein sequence ID" value="KAH6593832.1"/>
    <property type="molecule type" value="Genomic_DNA"/>
</dbReference>
<feature type="transmembrane region" description="Helical" evidence="7">
    <location>
        <begin position="21"/>
        <end position="39"/>
    </location>
</feature>
<evidence type="ECO:0000259" key="8">
    <source>
        <dbReference type="PROSITE" id="PS50922"/>
    </source>
</evidence>
<evidence type="ECO:0000256" key="6">
    <source>
        <dbReference type="PROSITE-ProRule" id="PRU00205"/>
    </source>
</evidence>
<evidence type="ECO:0000256" key="3">
    <source>
        <dbReference type="ARBA" id="ARBA00022692"/>
    </source>
</evidence>
<dbReference type="Proteomes" id="UP001648503">
    <property type="component" value="Unassembled WGS sequence"/>
</dbReference>
<name>A0ABQ8F991_9FUNG</name>
<keyword evidence="10" id="KW-1185">Reference proteome</keyword>
<comment type="similarity">
    <text evidence="2">Belongs to the sphingosine N-acyltransferase family.</text>
</comment>
<feature type="transmembrane region" description="Helical" evidence="7">
    <location>
        <begin position="93"/>
        <end position="112"/>
    </location>
</feature>
<feature type="transmembrane region" description="Helical" evidence="7">
    <location>
        <begin position="176"/>
        <end position="196"/>
    </location>
</feature>
<reference evidence="9 10" key="1">
    <citation type="submission" date="2021-02" db="EMBL/GenBank/DDBJ databases">
        <title>Variation within the Batrachochytrium salamandrivorans European outbreak.</title>
        <authorList>
            <person name="Kelly M."/>
            <person name="Pasmans F."/>
            <person name="Shea T.P."/>
            <person name="Munoz J.F."/>
            <person name="Carranza S."/>
            <person name="Cuomo C.A."/>
            <person name="Martel A."/>
        </authorList>
    </citation>
    <scope>NUCLEOTIDE SEQUENCE [LARGE SCALE GENOMIC DNA]</scope>
    <source>
        <strain evidence="9 10">AMFP18/2</strain>
    </source>
</reference>
<dbReference type="Pfam" id="PF03798">
    <property type="entry name" value="TRAM_LAG1_CLN8"/>
    <property type="match status" value="1"/>
</dbReference>
<dbReference type="InterPro" id="IPR016439">
    <property type="entry name" value="Lag1/Lac1-like"/>
</dbReference>